<dbReference type="STRING" id="1423738.FC84_GL001602"/>
<comment type="caution">
    <text evidence="1">The sequence shown here is derived from an EMBL/GenBank/DDBJ whole genome shotgun (WGS) entry which is preliminary data.</text>
</comment>
<dbReference type="PATRIC" id="fig|1423738.3.peg.1620"/>
<protein>
    <submittedName>
        <fullName evidence="1">Uncharacterized protein</fullName>
    </submittedName>
</protein>
<gene>
    <name evidence="1" type="ORF">FC84_GL001602</name>
</gene>
<evidence type="ECO:0000313" key="2">
    <source>
        <dbReference type="Proteomes" id="UP000051813"/>
    </source>
</evidence>
<proteinExistence type="predicted"/>
<keyword evidence="2" id="KW-1185">Reference proteome</keyword>
<name>A0A0R2BLI7_9LACO</name>
<dbReference type="Proteomes" id="UP000051813">
    <property type="component" value="Unassembled WGS sequence"/>
</dbReference>
<evidence type="ECO:0000313" key="1">
    <source>
        <dbReference type="EMBL" id="KRM79426.1"/>
    </source>
</evidence>
<accession>A0A0R2BLI7</accession>
<dbReference type="AlphaFoldDB" id="A0A0R2BLI7"/>
<reference evidence="1 2" key="1">
    <citation type="journal article" date="2015" name="Genome Announc.">
        <title>Expanding the biotechnology potential of lactobacilli through comparative genomics of 213 strains and associated genera.</title>
        <authorList>
            <person name="Sun Z."/>
            <person name="Harris H.M."/>
            <person name="McCann A."/>
            <person name="Guo C."/>
            <person name="Argimon S."/>
            <person name="Zhang W."/>
            <person name="Yang X."/>
            <person name="Jeffery I.B."/>
            <person name="Cooney J.C."/>
            <person name="Kagawa T.F."/>
            <person name="Liu W."/>
            <person name="Song Y."/>
            <person name="Salvetti E."/>
            <person name="Wrobel A."/>
            <person name="Rasinkangas P."/>
            <person name="Parkhill J."/>
            <person name="Rea M.C."/>
            <person name="O'Sullivan O."/>
            <person name="Ritari J."/>
            <person name="Douillard F.P."/>
            <person name="Paul Ross R."/>
            <person name="Yang R."/>
            <person name="Briner A.E."/>
            <person name="Felis G.E."/>
            <person name="de Vos W.M."/>
            <person name="Barrangou R."/>
            <person name="Klaenhammer T.R."/>
            <person name="Caufield P.W."/>
            <person name="Cui Y."/>
            <person name="Zhang H."/>
            <person name="O'Toole P.W."/>
        </authorList>
    </citation>
    <scope>NUCLEOTIDE SEQUENCE [LARGE SCALE GENOMIC DNA]</scope>
    <source>
        <strain evidence="1 2">DSM 20335</strain>
    </source>
</reference>
<organism evidence="1 2">
    <name type="scientific">Lapidilactobacillus dextrinicus DSM 20335</name>
    <dbReference type="NCBI Taxonomy" id="1423738"/>
    <lineage>
        <taxon>Bacteria</taxon>
        <taxon>Bacillati</taxon>
        <taxon>Bacillota</taxon>
        <taxon>Bacilli</taxon>
        <taxon>Lactobacillales</taxon>
        <taxon>Lactobacillaceae</taxon>
        <taxon>Lapidilactobacillus</taxon>
    </lineage>
</organism>
<sequence>MVAIFVPKIEANHMKLSSVTINVYKLVINDNGTPFGKTIVINDVEMGRGVTDVAINAGAGARTTATITFYSPHIDDVFKKMVAKSL</sequence>
<dbReference type="EMBL" id="AYYK01000004">
    <property type="protein sequence ID" value="KRM79426.1"/>
    <property type="molecule type" value="Genomic_DNA"/>
</dbReference>